<evidence type="ECO:0000313" key="3">
    <source>
        <dbReference type="EMBL" id="RKL65103.1"/>
    </source>
</evidence>
<dbReference type="EMBL" id="PDOE01000022">
    <property type="protein sequence ID" value="RKL65103.1"/>
    <property type="molecule type" value="Genomic_DNA"/>
</dbReference>
<name>A0A3A9K5X8_9BACI</name>
<dbReference type="Proteomes" id="UP000281498">
    <property type="component" value="Unassembled WGS sequence"/>
</dbReference>
<evidence type="ECO:0000259" key="2">
    <source>
        <dbReference type="Pfam" id="PF14285"/>
    </source>
</evidence>
<dbReference type="Pfam" id="PF14285">
    <property type="entry name" value="DUF4367"/>
    <property type="match status" value="1"/>
</dbReference>
<feature type="domain" description="DUF4367" evidence="2">
    <location>
        <begin position="240"/>
        <end position="343"/>
    </location>
</feature>
<dbReference type="AlphaFoldDB" id="A0A3A9K5X8"/>
<dbReference type="PROSITE" id="PS51257">
    <property type="entry name" value="PROKAR_LIPOPROTEIN"/>
    <property type="match status" value="1"/>
</dbReference>
<comment type="caution">
    <text evidence="3">The sequence shown here is derived from an EMBL/GenBank/DDBJ whole genome shotgun (WGS) entry which is preliminary data.</text>
</comment>
<dbReference type="SUPFAM" id="SSF89392">
    <property type="entry name" value="Prokaryotic lipoproteins and lipoprotein localization factors"/>
    <property type="match status" value="1"/>
</dbReference>
<sequence>MKKIISLFIIAIALVSILTACGEKSQEDVIASLESTLEDLTGYKTKATMTLQTGEEPQVYEVEVWYQSPSSYRVALNHAEKDQSQIILRNEEGVFVLTPALNKSFRFQSDWPENNSQAYLYESLINDILMDPERTFTATEDNYTFQTNTTYSNKNLNKQEITLDKKELTPSSVKVMDAELSVLVDVTFEDFQKNATFSESDFDMDRNMTGAQLKSDVPTMSDGEETEEEEGADDFTVFYPMYEPQGTSFADSEEVQSDDGKRVVLNFEGDQPFRLIQQQSDVVEASTAISVSNGEPIDLGFTVGTLTEDEETKTVSWSYEGTDFFLVSETLEKEDIVSVARSVYGTEEK</sequence>
<dbReference type="PANTHER" id="PTHR37507">
    <property type="entry name" value="SPORULATION PROTEIN YDCC"/>
    <property type="match status" value="1"/>
</dbReference>
<protein>
    <submittedName>
        <fullName evidence="3">DUF4367 domain-containing protein</fullName>
    </submittedName>
</protein>
<keyword evidence="4" id="KW-1185">Reference proteome</keyword>
<evidence type="ECO:0000256" key="1">
    <source>
        <dbReference type="SAM" id="SignalP"/>
    </source>
</evidence>
<keyword evidence="1" id="KW-0732">Signal</keyword>
<accession>A0A3A9K5X8</accession>
<organism evidence="3 4">
    <name type="scientific">Salipaludibacillus neizhouensis</name>
    <dbReference type="NCBI Taxonomy" id="885475"/>
    <lineage>
        <taxon>Bacteria</taxon>
        <taxon>Bacillati</taxon>
        <taxon>Bacillota</taxon>
        <taxon>Bacilli</taxon>
        <taxon>Bacillales</taxon>
        <taxon>Bacillaceae</taxon>
    </lineage>
</organism>
<feature type="signal peptide" evidence="1">
    <location>
        <begin position="1"/>
        <end position="20"/>
    </location>
</feature>
<evidence type="ECO:0000313" key="4">
    <source>
        <dbReference type="Proteomes" id="UP000281498"/>
    </source>
</evidence>
<feature type="chain" id="PRO_5038687869" evidence="1">
    <location>
        <begin position="21"/>
        <end position="349"/>
    </location>
</feature>
<dbReference type="RefSeq" id="WP_110939288.1">
    <property type="nucleotide sequence ID" value="NZ_NJAW01000037.1"/>
</dbReference>
<dbReference type="InterPro" id="IPR029046">
    <property type="entry name" value="LolA/LolB/LppX"/>
</dbReference>
<dbReference type="InterPro" id="IPR025377">
    <property type="entry name" value="DUF4367"/>
</dbReference>
<dbReference type="Gene3D" id="2.50.20.10">
    <property type="entry name" value="Lipoprotein localisation LolA/LolB/LppX"/>
    <property type="match status" value="1"/>
</dbReference>
<reference evidence="3 4" key="1">
    <citation type="submission" date="2017-10" db="EMBL/GenBank/DDBJ databases">
        <title>Bacillus sp. nov., a halophilic bacterium isolated from a Keqin Lake.</title>
        <authorList>
            <person name="Wang H."/>
        </authorList>
    </citation>
    <scope>NUCLEOTIDE SEQUENCE [LARGE SCALE GENOMIC DNA]</scope>
    <source>
        <strain evidence="3 4">KCTC 13187</strain>
    </source>
</reference>
<gene>
    <name evidence="3" type="ORF">CR203_22400</name>
</gene>
<dbReference type="PANTHER" id="PTHR37507:SF2">
    <property type="entry name" value="SPORULATION PROTEIN YDCC"/>
    <property type="match status" value="1"/>
</dbReference>
<dbReference type="InterPro" id="IPR052944">
    <property type="entry name" value="Sporulation_related"/>
</dbReference>
<dbReference type="OrthoDB" id="9785380at2"/>
<proteinExistence type="predicted"/>